<evidence type="ECO:0000256" key="1">
    <source>
        <dbReference type="SAM" id="MobiDB-lite"/>
    </source>
</evidence>
<feature type="compositionally biased region" description="Polar residues" evidence="1">
    <location>
        <begin position="342"/>
        <end position="417"/>
    </location>
</feature>
<evidence type="ECO:0000313" key="2">
    <source>
        <dbReference type="EMBL" id="KAJ8871944.1"/>
    </source>
</evidence>
<name>A0ABQ9GIX2_9NEOP</name>
<keyword evidence="3" id="KW-1185">Reference proteome</keyword>
<dbReference type="EMBL" id="JARBHB010000012">
    <property type="protein sequence ID" value="KAJ8871944.1"/>
    <property type="molecule type" value="Genomic_DNA"/>
</dbReference>
<feature type="compositionally biased region" description="Basic and acidic residues" evidence="1">
    <location>
        <begin position="433"/>
        <end position="449"/>
    </location>
</feature>
<gene>
    <name evidence="2" type="ORF">PR048_028284</name>
</gene>
<organism evidence="2 3">
    <name type="scientific">Dryococelus australis</name>
    <dbReference type="NCBI Taxonomy" id="614101"/>
    <lineage>
        <taxon>Eukaryota</taxon>
        <taxon>Metazoa</taxon>
        <taxon>Ecdysozoa</taxon>
        <taxon>Arthropoda</taxon>
        <taxon>Hexapoda</taxon>
        <taxon>Insecta</taxon>
        <taxon>Pterygota</taxon>
        <taxon>Neoptera</taxon>
        <taxon>Polyneoptera</taxon>
        <taxon>Phasmatodea</taxon>
        <taxon>Verophasmatodea</taxon>
        <taxon>Anareolatae</taxon>
        <taxon>Phasmatidae</taxon>
        <taxon>Eurycanthinae</taxon>
        <taxon>Dryococelus</taxon>
    </lineage>
</organism>
<protein>
    <submittedName>
        <fullName evidence="2">Uncharacterized protein</fullName>
    </submittedName>
</protein>
<accession>A0ABQ9GIX2</accession>
<reference evidence="2 3" key="1">
    <citation type="submission" date="2023-02" db="EMBL/GenBank/DDBJ databases">
        <title>LHISI_Scaffold_Assembly.</title>
        <authorList>
            <person name="Stuart O.P."/>
            <person name="Cleave R."/>
            <person name="Magrath M.J.L."/>
            <person name="Mikheyev A.S."/>
        </authorList>
    </citation>
    <scope>NUCLEOTIDE SEQUENCE [LARGE SCALE GENOMIC DNA]</scope>
    <source>
        <strain evidence="2">Daus_M_001</strain>
        <tissue evidence="2">Leg muscle</tissue>
    </source>
</reference>
<dbReference type="Proteomes" id="UP001159363">
    <property type="component" value="Chromosome 11"/>
</dbReference>
<feature type="compositionally biased region" description="Polar residues" evidence="1">
    <location>
        <begin position="454"/>
        <end position="463"/>
    </location>
</feature>
<comment type="caution">
    <text evidence="2">The sequence shown here is derived from an EMBL/GenBank/DDBJ whole genome shotgun (WGS) entry which is preliminary data.</text>
</comment>
<sequence length="856" mass="92637">MAQWIEDSKWGLSGSADGTMSSGALVAQWIELCQVGPHGWNYVKWGRSGLLDRSITSGALMAQWLEDSKWGLSGSADGTMSSGALVAQWIELCQVGPQWLIGQIYIKWGLNGSMDRAIPTCDRSRSLSSWERKRGDAPFPFTVLNPHLLPAHRITLHPRFWLASTGSSLRHANDKRPPPPIHADPAWGQEGLAEFLLTRQEEHCRGLFSSGGSVMTAMLAEADGDVATGGHTSSLQRRENCYFIPACLARGAAPWRPLVIIGATVAERLACSPPTKAIRIRSSAGSLRIFACGNRAGRCRWSACFLGVLSFPPPFHSGAASFLPQSPASALNTSVLRATQPLNAGNGSDIQPLNAGNGSDIQPLNAGNGSDIQPLNAGNGSDIQPLNAGNSSDIQTLNAGNGSDIQPLNAGNGSDIQPLNADPRGNTPTIGRVRRDSQTAKMSERRRWELSPVRQASSSSLQRCTAEEGGSSAGKKSESRVNQMAWKRITQRQVVFVGGRVSGFRASQQLCDLVSLEQLSDITGVAVCYHGSSELVSREQRTGITGAAIWYYGSCDLVSREQRFGITGAVNWYHCSSDLASRDNVCLHLRNDTPGDSPKTTCTTNIPEMARPVVSCTRMADVVLSRLRIGHTCLTHRYLLRGEVSPECGECGSRRSPEYKQRNCRVRGPQFHNGCSNPTIPVLWRLTTTAGDSTGGRASISTERESCHGAQLFLSLPAGMYIARLPSPAARSLSFPAVISLKPGPPIPPPRCQHSRSIRASGRAAQQVTCHTPRHATASGRVSRRPFLLTPHSHCRSDHRSPCSISQGSSREFATTVLQSLLCIETRRRFHNAFDLPQTLMASTIRRLNVCKINSH</sequence>
<feature type="region of interest" description="Disordered" evidence="1">
    <location>
        <begin position="342"/>
        <end position="479"/>
    </location>
</feature>
<evidence type="ECO:0000313" key="3">
    <source>
        <dbReference type="Proteomes" id="UP001159363"/>
    </source>
</evidence>
<proteinExistence type="predicted"/>